<keyword evidence="3" id="KW-1185">Reference proteome</keyword>
<feature type="compositionally biased region" description="Pro residues" evidence="1">
    <location>
        <begin position="92"/>
        <end position="115"/>
    </location>
</feature>
<feature type="region of interest" description="Disordered" evidence="1">
    <location>
        <begin position="1"/>
        <end position="115"/>
    </location>
</feature>
<dbReference type="EMBL" id="JBGMDY010000004">
    <property type="protein sequence ID" value="KAL2337419.1"/>
    <property type="molecule type" value="Genomic_DNA"/>
</dbReference>
<sequence>MSEAQPQSSTMDPYDFMKIKLNPDGRSLTRHYVVPMVPPTPDPTPDSPALSKDIPLNAAAGTSLRLFLPHPTPPTSSPSSPTSTAAASSSTAPPPSSSTPPAQPSPPPSPPSSPP</sequence>
<evidence type="ECO:0000313" key="3">
    <source>
        <dbReference type="Proteomes" id="UP001603857"/>
    </source>
</evidence>
<accession>A0ABD1MNN9</accession>
<name>A0ABD1MNN9_9FABA</name>
<dbReference type="AlphaFoldDB" id="A0ABD1MNN9"/>
<proteinExistence type="predicted"/>
<evidence type="ECO:0000313" key="2">
    <source>
        <dbReference type="EMBL" id="KAL2337419.1"/>
    </source>
</evidence>
<dbReference type="Proteomes" id="UP001603857">
    <property type="component" value="Unassembled WGS sequence"/>
</dbReference>
<comment type="caution">
    <text evidence="2">The sequence shown here is derived from an EMBL/GenBank/DDBJ whole genome shotgun (WGS) entry which is preliminary data.</text>
</comment>
<dbReference type="PRINTS" id="PR01217">
    <property type="entry name" value="PRICHEXTENSN"/>
</dbReference>
<feature type="compositionally biased region" description="Pro residues" evidence="1">
    <location>
        <begin position="36"/>
        <end position="46"/>
    </location>
</feature>
<feature type="compositionally biased region" description="Low complexity" evidence="1">
    <location>
        <begin position="77"/>
        <end position="91"/>
    </location>
</feature>
<dbReference type="Gene3D" id="3.40.50.1820">
    <property type="entry name" value="alpha/beta hydrolase"/>
    <property type="match status" value="1"/>
</dbReference>
<feature type="compositionally biased region" description="Polar residues" evidence="1">
    <location>
        <begin position="1"/>
        <end position="11"/>
    </location>
</feature>
<protein>
    <submittedName>
        <fullName evidence="2">Uncharacterized protein</fullName>
    </submittedName>
</protein>
<reference evidence="2 3" key="1">
    <citation type="submission" date="2024-08" db="EMBL/GenBank/DDBJ databases">
        <title>Insights into the chromosomal genome structure of Flemingia macrophylla.</title>
        <authorList>
            <person name="Ding Y."/>
            <person name="Zhao Y."/>
            <person name="Bi W."/>
            <person name="Wu M."/>
            <person name="Zhao G."/>
            <person name="Gong Y."/>
            <person name="Li W."/>
            <person name="Zhang P."/>
        </authorList>
    </citation>
    <scope>NUCLEOTIDE SEQUENCE [LARGE SCALE GENOMIC DNA]</scope>
    <source>
        <strain evidence="2">DYQJB</strain>
        <tissue evidence="2">Leaf</tissue>
    </source>
</reference>
<organism evidence="2 3">
    <name type="scientific">Flemingia macrophylla</name>
    <dbReference type="NCBI Taxonomy" id="520843"/>
    <lineage>
        <taxon>Eukaryota</taxon>
        <taxon>Viridiplantae</taxon>
        <taxon>Streptophyta</taxon>
        <taxon>Embryophyta</taxon>
        <taxon>Tracheophyta</taxon>
        <taxon>Spermatophyta</taxon>
        <taxon>Magnoliopsida</taxon>
        <taxon>eudicotyledons</taxon>
        <taxon>Gunneridae</taxon>
        <taxon>Pentapetalae</taxon>
        <taxon>rosids</taxon>
        <taxon>fabids</taxon>
        <taxon>Fabales</taxon>
        <taxon>Fabaceae</taxon>
        <taxon>Papilionoideae</taxon>
        <taxon>50 kb inversion clade</taxon>
        <taxon>NPAAA clade</taxon>
        <taxon>indigoferoid/millettioid clade</taxon>
        <taxon>Phaseoleae</taxon>
        <taxon>Flemingia</taxon>
    </lineage>
</organism>
<evidence type="ECO:0000256" key="1">
    <source>
        <dbReference type="SAM" id="MobiDB-lite"/>
    </source>
</evidence>
<dbReference type="InterPro" id="IPR029058">
    <property type="entry name" value="AB_hydrolase_fold"/>
</dbReference>
<gene>
    <name evidence="2" type="ORF">Fmac_011865</name>
</gene>